<feature type="region of interest" description="Disordered" evidence="1">
    <location>
        <begin position="1"/>
        <end position="27"/>
    </location>
</feature>
<evidence type="ECO:0000313" key="3">
    <source>
        <dbReference type="Proteomes" id="UP000183810"/>
    </source>
</evidence>
<dbReference type="RefSeq" id="WP_071927203.1">
    <property type="nucleotide sequence ID" value="NZ_CP018082.1"/>
</dbReference>
<gene>
    <name evidence="2" type="ORF">BOX37_08595</name>
</gene>
<reference evidence="2" key="1">
    <citation type="submission" date="2016-11" db="EMBL/GenBank/DDBJ databases">
        <authorList>
            <person name="Jaros S."/>
            <person name="Januszkiewicz K."/>
            <person name="Wedrychowicz H."/>
        </authorList>
    </citation>
    <scope>NUCLEOTIDE SEQUENCE [LARGE SCALE GENOMIC DNA]</scope>
    <source>
        <strain evidence="2">Y48</strain>
    </source>
</reference>
<evidence type="ECO:0008006" key="4">
    <source>
        <dbReference type="Google" id="ProtNLM"/>
    </source>
</evidence>
<dbReference type="KEGG" id="nsl:BOX37_08595"/>
<evidence type="ECO:0000313" key="2">
    <source>
        <dbReference type="EMBL" id="APE34022.1"/>
    </source>
</evidence>
<accession>A0A1J0VPT2</accession>
<dbReference type="EMBL" id="CP018082">
    <property type="protein sequence ID" value="APE34022.1"/>
    <property type="molecule type" value="Genomic_DNA"/>
</dbReference>
<sequence length="119" mass="13805">MHVIGSRKRNQPAPPHAIFESLTNPDRDPTRPWLNLLRDEQRPTVLDSTYPHFVVWSSLWPRRPDARLQFDLPSDGGSGTDLRWTLYVDDPLPDDSTTGHLRHRIDKLINANLRRSYGQ</sequence>
<dbReference type="AlphaFoldDB" id="A0A1J0VPT2"/>
<name>A0A1J0VPT2_9NOCA</name>
<evidence type="ECO:0000256" key="1">
    <source>
        <dbReference type="SAM" id="MobiDB-lite"/>
    </source>
</evidence>
<dbReference type="OrthoDB" id="3623843at2"/>
<organism evidence="2 3">
    <name type="scientific">Nocardia mangyaensis</name>
    <dbReference type="NCBI Taxonomy" id="2213200"/>
    <lineage>
        <taxon>Bacteria</taxon>
        <taxon>Bacillati</taxon>
        <taxon>Actinomycetota</taxon>
        <taxon>Actinomycetes</taxon>
        <taxon>Mycobacteriales</taxon>
        <taxon>Nocardiaceae</taxon>
        <taxon>Nocardia</taxon>
    </lineage>
</organism>
<dbReference type="Proteomes" id="UP000183810">
    <property type="component" value="Chromosome"/>
</dbReference>
<proteinExistence type="predicted"/>
<protein>
    <recommendedName>
        <fullName evidence="4">Polyketide cyclase</fullName>
    </recommendedName>
</protein>
<keyword evidence="3" id="KW-1185">Reference proteome</keyword>
<feature type="compositionally biased region" description="Basic residues" evidence="1">
    <location>
        <begin position="1"/>
        <end position="10"/>
    </location>
</feature>